<dbReference type="InterPro" id="IPR004323">
    <property type="entry name" value="Ion_tolerance_CutA"/>
</dbReference>
<dbReference type="SUPFAM" id="SSF54913">
    <property type="entry name" value="GlnB-like"/>
    <property type="match status" value="1"/>
</dbReference>
<evidence type="ECO:0000256" key="1">
    <source>
        <dbReference type="ARBA" id="ARBA00010169"/>
    </source>
</evidence>
<sequence length="114" mass="12328">MPDDILVCLSTCPDTATAQEIAGALVEESLAACVNQLPGVRSTYRWQGAVHTDEEVLLVIKTTAGRFEALKERLLALHPYELPELVVLSVTDGHAPYLDWVRAHAAAPVGTPRP</sequence>
<comment type="similarity">
    <text evidence="1">Belongs to the CutA family.</text>
</comment>
<dbReference type="Proteomes" id="UP001620460">
    <property type="component" value="Unassembled WGS sequence"/>
</dbReference>
<dbReference type="InterPro" id="IPR015867">
    <property type="entry name" value="N-reg_PII/ATP_PRibTrfase_C"/>
</dbReference>
<gene>
    <name evidence="2" type="ORF">ISP17_17535</name>
</gene>
<comment type="caution">
    <text evidence="2">The sequence shown here is derived from an EMBL/GenBank/DDBJ whole genome shotgun (WGS) entry which is preliminary data.</text>
</comment>
<dbReference type="Pfam" id="PF03091">
    <property type="entry name" value="CutA1"/>
    <property type="match status" value="1"/>
</dbReference>
<proteinExistence type="inferred from homology"/>
<dbReference type="EMBL" id="JADIKM010000006">
    <property type="protein sequence ID" value="MFK2905765.1"/>
    <property type="molecule type" value="Genomic_DNA"/>
</dbReference>
<evidence type="ECO:0000313" key="3">
    <source>
        <dbReference type="Proteomes" id="UP001620460"/>
    </source>
</evidence>
<name>A0ABW8K185_9GAMM</name>
<dbReference type="Gene3D" id="3.30.70.120">
    <property type="match status" value="1"/>
</dbReference>
<accession>A0ABW8K185</accession>
<organism evidence="2 3">
    <name type="scientific">Dyella ginsengisoli</name>
    <dbReference type="NCBI Taxonomy" id="363848"/>
    <lineage>
        <taxon>Bacteria</taxon>
        <taxon>Pseudomonadati</taxon>
        <taxon>Pseudomonadota</taxon>
        <taxon>Gammaproteobacteria</taxon>
        <taxon>Lysobacterales</taxon>
        <taxon>Rhodanobacteraceae</taxon>
        <taxon>Dyella</taxon>
    </lineage>
</organism>
<dbReference type="PANTHER" id="PTHR23419:SF8">
    <property type="entry name" value="FI09726P"/>
    <property type="match status" value="1"/>
</dbReference>
<dbReference type="RefSeq" id="WP_404635489.1">
    <property type="nucleotide sequence ID" value="NZ_JADIKM010000006.1"/>
</dbReference>
<dbReference type="InterPro" id="IPR011322">
    <property type="entry name" value="N-reg_PII-like_a/b"/>
</dbReference>
<keyword evidence="3" id="KW-1185">Reference proteome</keyword>
<dbReference type="PANTHER" id="PTHR23419">
    <property type="entry name" value="DIVALENT CATION TOLERANCE CUTA-RELATED"/>
    <property type="match status" value="1"/>
</dbReference>
<reference evidence="2 3" key="1">
    <citation type="submission" date="2020-10" db="EMBL/GenBank/DDBJ databases">
        <title>Phylogeny of dyella-like bacteria.</title>
        <authorList>
            <person name="Fu J."/>
        </authorList>
    </citation>
    <scope>NUCLEOTIDE SEQUENCE [LARGE SCALE GENOMIC DNA]</scope>
    <source>
        <strain evidence="2 3">Gsoil3046</strain>
    </source>
</reference>
<protein>
    <submittedName>
        <fullName evidence="2">Divalent-cation tolerance protein CutA</fullName>
    </submittedName>
</protein>
<evidence type="ECO:0000313" key="2">
    <source>
        <dbReference type="EMBL" id="MFK2905765.1"/>
    </source>
</evidence>